<accession>A0ABX8I5A7</accession>
<dbReference type="Pfam" id="PF00026">
    <property type="entry name" value="Asp"/>
    <property type="match status" value="1"/>
</dbReference>
<keyword evidence="2" id="KW-0732">Signal</keyword>
<keyword evidence="5" id="KW-1185">Reference proteome</keyword>
<name>A0ABX8I5A7_9ASCO</name>
<evidence type="ECO:0000259" key="3">
    <source>
        <dbReference type="PROSITE" id="PS51767"/>
    </source>
</evidence>
<feature type="chain" id="PRO_5045737759" description="Peptidase A1 domain-containing protein" evidence="2">
    <location>
        <begin position="17"/>
        <end position="553"/>
    </location>
</feature>
<evidence type="ECO:0000313" key="5">
    <source>
        <dbReference type="Proteomes" id="UP000825434"/>
    </source>
</evidence>
<evidence type="ECO:0000256" key="2">
    <source>
        <dbReference type="SAM" id="SignalP"/>
    </source>
</evidence>
<evidence type="ECO:0000256" key="1">
    <source>
        <dbReference type="ARBA" id="ARBA00023157"/>
    </source>
</evidence>
<protein>
    <recommendedName>
        <fullName evidence="3">Peptidase A1 domain-containing protein</fullName>
    </recommendedName>
</protein>
<dbReference type="InterPro" id="IPR021109">
    <property type="entry name" value="Peptidase_aspartic_dom_sf"/>
</dbReference>
<gene>
    <name evidence="4" type="ORF">CA3LBN_002784</name>
</gene>
<dbReference type="SUPFAM" id="SSF50630">
    <property type="entry name" value="Acid proteases"/>
    <property type="match status" value="1"/>
</dbReference>
<feature type="signal peptide" evidence="2">
    <location>
        <begin position="1"/>
        <end position="16"/>
    </location>
</feature>
<dbReference type="Proteomes" id="UP000825434">
    <property type="component" value="Chromosome 3"/>
</dbReference>
<feature type="domain" description="Peptidase A1" evidence="3">
    <location>
        <begin position="44"/>
        <end position="405"/>
    </location>
</feature>
<keyword evidence="1" id="KW-1015">Disulfide bond</keyword>
<evidence type="ECO:0000313" key="4">
    <source>
        <dbReference type="EMBL" id="QWU88476.1"/>
    </source>
</evidence>
<dbReference type="Gene3D" id="2.40.70.10">
    <property type="entry name" value="Acid Proteases"/>
    <property type="match status" value="2"/>
</dbReference>
<dbReference type="PROSITE" id="PS51767">
    <property type="entry name" value="PEPTIDASE_A1"/>
    <property type="match status" value="1"/>
</dbReference>
<dbReference type="EMBL" id="CP076663">
    <property type="protein sequence ID" value="QWU88476.1"/>
    <property type="molecule type" value="Genomic_DNA"/>
</dbReference>
<proteinExistence type="predicted"/>
<reference evidence="4 5" key="1">
    <citation type="submission" date="2021-06" db="EMBL/GenBank/DDBJ databases">
        <title>Candida outbreak in Lebanon.</title>
        <authorList>
            <person name="Finianos M."/>
        </authorList>
    </citation>
    <scope>NUCLEOTIDE SEQUENCE [LARGE SCALE GENOMIC DNA]</scope>
    <source>
        <strain evidence="4">CA3LBN</strain>
    </source>
</reference>
<organism evidence="4 5">
    <name type="scientific">Candidozyma haemuli</name>
    <dbReference type="NCBI Taxonomy" id="45357"/>
    <lineage>
        <taxon>Eukaryota</taxon>
        <taxon>Fungi</taxon>
        <taxon>Dikarya</taxon>
        <taxon>Ascomycota</taxon>
        <taxon>Saccharomycotina</taxon>
        <taxon>Pichiomycetes</taxon>
        <taxon>Metschnikowiaceae</taxon>
        <taxon>Candidozyma</taxon>
    </lineage>
</organism>
<dbReference type="InterPro" id="IPR033121">
    <property type="entry name" value="PEPTIDASE_A1"/>
</dbReference>
<sequence length="553" mass="59234">MLFLGALSLCLQAVVGTTTSAPRTATTTSSAKGDPVITVPLAAPSGDRFYNAYVSDVAVRLDLLQPDLWIPDPNYQSYCDRSNSSNATATLSCNSDVTSRYGVLYEDFTTTYTDSEGTATVTVDMLERSENYVSIPYPNGIVADGEVAMADLYFVDSQEEVFPLDSFNFIYVNDTNMMAGGLGLANNPRGTGILNYLYNAEMIESRGYSAFLSEDDVDDDAYGELLLGGVDRSMFTGDLVSFPVLPYEGLDSGSTLPTVLLTDLKVVNANTSQSVSLLSGNSEPVLLDPRMSFNFLPLDVIIRLALQTNAFYNKERGEWIVKCSDVEDSDAEFHYNFGPLTIKAPLSSFLYGSSNDTGLRFSSGSKACLLNVNPSSYLGYSCLGLPFLTNAYFVMDNDGGNIALANKNTDHKVGAHLYTDIKTTTSDYSSGSSTSSSLPSLNPSASFIKSGSIPWATKVNSTQTVTMTFGSANSTAAEAIMTRYSQASIISGEVIVTREPSSTVGPTTHISSDSLSSSAAAGPGIVHWEHGNNEKTLIYSTILMFGFLGGLII</sequence>